<keyword evidence="9 12" id="KW-0357">Heparan sulfate</keyword>
<keyword evidence="8" id="KW-0325">Glycoprotein</keyword>
<keyword evidence="10 12" id="KW-0449">Lipoprotein</keyword>
<feature type="non-terminal residue" evidence="14">
    <location>
        <position position="522"/>
    </location>
</feature>
<gene>
    <name evidence="14" type="ORF">BINO364_LOCUS8747</name>
</gene>
<keyword evidence="15" id="KW-1185">Reference proteome</keyword>
<evidence type="ECO:0000256" key="3">
    <source>
        <dbReference type="ARBA" id="ARBA00022475"/>
    </source>
</evidence>
<feature type="compositionally biased region" description="Acidic residues" evidence="13">
    <location>
        <begin position="464"/>
        <end position="475"/>
    </location>
</feature>
<dbReference type="GO" id="GO:1905475">
    <property type="term" value="P:regulation of protein localization to membrane"/>
    <property type="evidence" value="ECO:0007669"/>
    <property type="project" value="TreeGrafter"/>
</dbReference>
<organism evidence="14 15">
    <name type="scientific">Brenthis ino</name>
    <name type="common">lesser marbled fritillary</name>
    <dbReference type="NCBI Taxonomy" id="405034"/>
    <lineage>
        <taxon>Eukaryota</taxon>
        <taxon>Metazoa</taxon>
        <taxon>Ecdysozoa</taxon>
        <taxon>Arthropoda</taxon>
        <taxon>Hexapoda</taxon>
        <taxon>Insecta</taxon>
        <taxon>Pterygota</taxon>
        <taxon>Neoptera</taxon>
        <taxon>Endopterygota</taxon>
        <taxon>Lepidoptera</taxon>
        <taxon>Glossata</taxon>
        <taxon>Ditrysia</taxon>
        <taxon>Papilionoidea</taxon>
        <taxon>Nymphalidae</taxon>
        <taxon>Heliconiinae</taxon>
        <taxon>Argynnini</taxon>
        <taxon>Brenthis</taxon>
    </lineage>
</organism>
<evidence type="ECO:0000256" key="1">
    <source>
        <dbReference type="ARBA" id="ARBA00004609"/>
    </source>
</evidence>
<dbReference type="Pfam" id="PF01153">
    <property type="entry name" value="Glypican"/>
    <property type="match status" value="1"/>
</dbReference>
<evidence type="ECO:0000256" key="9">
    <source>
        <dbReference type="ARBA" id="ARBA00023207"/>
    </source>
</evidence>
<keyword evidence="5" id="KW-0732">Signal</keyword>
<comment type="subcellular location">
    <subcellularLocation>
        <location evidence="1 12">Cell membrane</location>
        <topology evidence="1 12">Lipid-anchor</topology>
        <topology evidence="1 12">GPI-anchor</topology>
    </subcellularLocation>
</comment>
<evidence type="ECO:0000256" key="10">
    <source>
        <dbReference type="ARBA" id="ARBA00023288"/>
    </source>
</evidence>
<accession>A0A8J9Y8E2</accession>
<dbReference type="GO" id="GO:0090263">
    <property type="term" value="P:positive regulation of canonical Wnt signaling pathway"/>
    <property type="evidence" value="ECO:0007669"/>
    <property type="project" value="TreeGrafter"/>
</dbReference>
<sequence length="522" mass="56591">MYDTRICSRFAWMRSACGGQCCGRGREIHLRNIIRSTAAERVATVTRPITELLLATKRILQEHLTGLSYQSQNKTSVLFSQLYKSHATRTHVPLSVLYDDIRNILKPNTEADDINSEYLGPAPKDMTLSAKKFFREVFPVAYQNVLKLEKKQFLPEYEACLKDAYDAVQPFGDVPQQLGASLSRSLEAARALLQVLVVGASALAASEKVLSSVNEECSTKLLHMGGCSRCKGHDVSPCRNYCLNVARGCIGSLVVELDAPWTGYVEGVERLARADADAALRALDVRVSEAIMHALENHVILEKKVRQECGPPSTVDVPSLTSPRPTPGASRRDALRAPPPDTELLQFAATLASSKKLFAGLSDRLCDDPDFANDGNEKCWNGETIGEYTKALVASASISDQKYNPEVTSSSSQDSQVAALGDRLRQARQLLVSHSWASTPTAEAFMQGDEAGDEGSGSGRSYTDDDASYDAEGSGEEGSGAEGIGSRTYDETTYSSPPRTASATSFRPILSIIISTVIISSM</sequence>
<keyword evidence="3" id="KW-1003">Cell membrane</keyword>
<dbReference type="InterPro" id="IPR001863">
    <property type="entry name" value="Glypican"/>
</dbReference>
<comment type="function">
    <text evidence="12">Cell surface proteoglycan.</text>
</comment>
<reference evidence="14" key="1">
    <citation type="submission" date="2021-12" db="EMBL/GenBank/DDBJ databases">
        <authorList>
            <person name="Martin H S."/>
        </authorList>
    </citation>
    <scope>NUCLEOTIDE SEQUENCE</scope>
</reference>
<feature type="region of interest" description="Disordered" evidence="13">
    <location>
        <begin position="309"/>
        <end position="339"/>
    </location>
</feature>
<dbReference type="GO" id="GO:0016477">
    <property type="term" value="P:cell migration"/>
    <property type="evidence" value="ECO:0007669"/>
    <property type="project" value="TreeGrafter"/>
</dbReference>
<keyword evidence="7 12" id="KW-0472">Membrane</keyword>
<evidence type="ECO:0000256" key="8">
    <source>
        <dbReference type="ARBA" id="ARBA00023180"/>
    </source>
</evidence>
<evidence type="ECO:0000256" key="13">
    <source>
        <dbReference type="SAM" id="MobiDB-lite"/>
    </source>
</evidence>
<dbReference type="GO" id="GO:0005886">
    <property type="term" value="C:plasma membrane"/>
    <property type="evidence" value="ECO:0007669"/>
    <property type="project" value="UniProtKB-SubCell"/>
</dbReference>
<name>A0A8J9Y8E2_9NEOP</name>
<evidence type="ECO:0000256" key="6">
    <source>
        <dbReference type="ARBA" id="ARBA00022974"/>
    </source>
</evidence>
<dbReference type="GO" id="GO:0098552">
    <property type="term" value="C:side of membrane"/>
    <property type="evidence" value="ECO:0007669"/>
    <property type="project" value="UniProtKB-KW"/>
</dbReference>
<dbReference type="EMBL" id="OV170223">
    <property type="protein sequence ID" value="CAH0722859.1"/>
    <property type="molecule type" value="Genomic_DNA"/>
</dbReference>
<dbReference type="Proteomes" id="UP000838878">
    <property type="component" value="Chromosome 3"/>
</dbReference>
<comment type="similarity">
    <text evidence="2 11">Belongs to the glypican family.</text>
</comment>
<dbReference type="GO" id="GO:0005576">
    <property type="term" value="C:extracellular region"/>
    <property type="evidence" value="ECO:0007669"/>
    <property type="project" value="TreeGrafter"/>
</dbReference>
<evidence type="ECO:0000256" key="12">
    <source>
        <dbReference type="RuleBase" id="RU003519"/>
    </source>
</evidence>
<dbReference type="PANTHER" id="PTHR10822">
    <property type="entry name" value="GLYPICAN"/>
    <property type="match status" value="1"/>
</dbReference>
<evidence type="ECO:0000256" key="11">
    <source>
        <dbReference type="RuleBase" id="RU003518"/>
    </source>
</evidence>
<dbReference type="GO" id="GO:0009986">
    <property type="term" value="C:cell surface"/>
    <property type="evidence" value="ECO:0007669"/>
    <property type="project" value="TreeGrafter"/>
</dbReference>
<evidence type="ECO:0000256" key="2">
    <source>
        <dbReference type="ARBA" id="ARBA00010260"/>
    </source>
</evidence>
<evidence type="ECO:0000256" key="7">
    <source>
        <dbReference type="ARBA" id="ARBA00023136"/>
    </source>
</evidence>
<evidence type="ECO:0000313" key="15">
    <source>
        <dbReference type="Proteomes" id="UP000838878"/>
    </source>
</evidence>
<evidence type="ECO:0000313" key="14">
    <source>
        <dbReference type="EMBL" id="CAH0722859.1"/>
    </source>
</evidence>
<evidence type="ECO:0008006" key="16">
    <source>
        <dbReference type="Google" id="ProtNLM"/>
    </source>
</evidence>
<protein>
    <recommendedName>
        <fullName evidence="16">Division abnormally delayed protein</fullName>
    </recommendedName>
</protein>
<dbReference type="OrthoDB" id="6380619at2759"/>
<keyword evidence="6 12" id="KW-0654">Proteoglycan</keyword>
<dbReference type="AlphaFoldDB" id="A0A8J9Y8E2"/>
<keyword evidence="4 12" id="KW-0336">GPI-anchor</keyword>
<evidence type="ECO:0000256" key="5">
    <source>
        <dbReference type="ARBA" id="ARBA00022729"/>
    </source>
</evidence>
<feature type="compositionally biased region" description="Polar residues" evidence="13">
    <location>
        <begin position="491"/>
        <end position="502"/>
    </location>
</feature>
<feature type="region of interest" description="Disordered" evidence="13">
    <location>
        <begin position="441"/>
        <end position="502"/>
    </location>
</feature>
<dbReference type="PANTHER" id="PTHR10822:SF29">
    <property type="entry name" value="DIVISION ABNORMALLY DELAYED PROTEIN"/>
    <property type="match status" value="1"/>
</dbReference>
<evidence type="ECO:0000256" key="4">
    <source>
        <dbReference type="ARBA" id="ARBA00022622"/>
    </source>
</evidence>
<proteinExistence type="inferred from homology"/>